<accession>A0A7W8XCC6</accession>
<dbReference type="Gene3D" id="3.30.930.30">
    <property type="match status" value="1"/>
</dbReference>
<dbReference type="InterPro" id="IPR041533">
    <property type="entry name" value="Bep_BID"/>
</dbReference>
<dbReference type="SUPFAM" id="SSF52540">
    <property type="entry name" value="P-loop containing nucleoside triphosphate hydrolases"/>
    <property type="match status" value="2"/>
</dbReference>
<protein>
    <submittedName>
        <fullName evidence="5">Ti-type conjugative transfer relaxase TraA</fullName>
    </submittedName>
</protein>
<dbReference type="Pfam" id="PF13604">
    <property type="entry name" value="AAA_30"/>
    <property type="match status" value="1"/>
</dbReference>
<dbReference type="NCBIfam" id="TIGR02768">
    <property type="entry name" value="TraA_Ti"/>
    <property type="match status" value="1"/>
</dbReference>
<dbReference type="Gene3D" id="2.30.30.940">
    <property type="match status" value="1"/>
</dbReference>
<feature type="domain" description="Bartonella effector protein BID" evidence="4">
    <location>
        <begin position="1092"/>
        <end position="1174"/>
    </location>
</feature>
<dbReference type="Pfam" id="PF17841">
    <property type="entry name" value="Bep_C_terminal"/>
    <property type="match status" value="2"/>
</dbReference>
<dbReference type="InterPro" id="IPR050534">
    <property type="entry name" value="Coronavir_polyprotein_1ab"/>
</dbReference>
<dbReference type="Proteomes" id="UP000585507">
    <property type="component" value="Unassembled WGS sequence"/>
</dbReference>
<evidence type="ECO:0000259" key="3">
    <source>
        <dbReference type="Pfam" id="PF03389"/>
    </source>
</evidence>
<evidence type="ECO:0000313" key="5">
    <source>
        <dbReference type="EMBL" id="MBB5539627.1"/>
    </source>
</evidence>
<name>A0A7W8XCC6_9HYPH</name>
<dbReference type="InterPro" id="IPR005053">
    <property type="entry name" value="MobA_MobL"/>
</dbReference>
<evidence type="ECO:0000256" key="1">
    <source>
        <dbReference type="ARBA" id="ARBA00010873"/>
    </source>
</evidence>
<dbReference type="EMBL" id="JACHBK010000022">
    <property type="protein sequence ID" value="MBB5539627.1"/>
    <property type="molecule type" value="Genomic_DNA"/>
</dbReference>
<evidence type="ECO:0000259" key="4">
    <source>
        <dbReference type="Pfam" id="PF17841"/>
    </source>
</evidence>
<dbReference type="Pfam" id="PF03389">
    <property type="entry name" value="MobA_MobL"/>
    <property type="match status" value="1"/>
</dbReference>
<dbReference type="Gene3D" id="3.40.50.300">
    <property type="entry name" value="P-loop containing nucleotide triphosphate hydrolases"/>
    <property type="match status" value="2"/>
</dbReference>
<dbReference type="CDD" id="cd17933">
    <property type="entry name" value="DEXSc_RecD-like"/>
    <property type="match status" value="1"/>
</dbReference>
<evidence type="ECO:0000256" key="2">
    <source>
        <dbReference type="ARBA" id="ARBA00022971"/>
    </source>
</evidence>
<organism evidence="5 6">
    <name type="scientific">Rhizobium giardinii</name>
    <dbReference type="NCBI Taxonomy" id="56731"/>
    <lineage>
        <taxon>Bacteria</taxon>
        <taxon>Pseudomonadati</taxon>
        <taxon>Pseudomonadota</taxon>
        <taxon>Alphaproteobacteria</taxon>
        <taxon>Hyphomicrobiales</taxon>
        <taxon>Rhizobiaceae</taxon>
        <taxon>Rhizobium/Agrobacterium group</taxon>
        <taxon>Rhizobium</taxon>
    </lineage>
</organism>
<dbReference type="PANTHER" id="PTHR43788">
    <property type="entry name" value="DNA2/NAM7 HELICASE FAMILY MEMBER"/>
    <property type="match status" value="1"/>
</dbReference>
<evidence type="ECO:0000313" key="6">
    <source>
        <dbReference type="Proteomes" id="UP000585507"/>
    </source>
</evidence>
<dbReference type="CDD" id="cd18809">
    <property type="entry name" value="SF1_C_RecD"/>
    <property type="match status" value="1"/>
</dbReference>
<feature type="domain" description="Bartonella effector protein BID" evidence="4">
    <location>
        <begin position="1358"/>
        <end position="1446"/>
    </location>
</feature>
<dbReference type="InterPro" id="IPR014136">
    <property type="entry name" value="TraA_Ti"/>
</dbReference>
<sequence>MRYPKNVAPEFRQSPAFRKSGIGLIRPIGLRAQYTSLTRRARKAWGAVVAIMFVRAQVIGRGGGRSIVAAAAYRHRARMIDQQAGTSFSYRGGASELVHEELALPGDIPVWLHTSIDGRSVAGTSEVLWNAVDAFEKRADAQLARELIIALPEELTRTENIALVREFVRDNLTARGIVADWVYHDKDGNPHIHLMTTLRPLKEEGFGAKRVAVTGEDGQPLRVVTPDRPQGKIVYTLWAGDKETMKAWKMAWAETANRHLALAGHDIRLDGRSYAEQGLDGIAQKHLGPEKAALARKGREVFFAPADLARRQAMADRLLADPALLLKQLSNERSTFDERDIARALHRCVDDPSDFVNILARLMASSDLVMLKPQLFDPQHGRAAEPAIFTTRDILRIEYDMAQSARILSERGGFAVADRRIRAAIGRVETGDPERRFQLDAEQVDAVRHVTGDGAIAAIVGLAGVGKSTLLSAARIAWENDGHRVIGAALAGKAAEGLQDSSGIRSRTLASWELAWAAGRDNLDRGDVLVIDEAGMVSSQQMARVLKVVEGAAAKVVLVGDAMQLQPIQAGAAFRAITERIGFAELSGVRRQREQWSRDASRLFARGDVEAGLDAYAQHGHLVEAETRGDVMGHLVSDWTDARRQLLDQSTTLGKPARFRGDELLVLAHTNRDVRRLNEALRAIMVGEGALRDGRAFQTERGAREFAIGDRIIFLENARFVESRAKHLGAQYVKNGMLGTVVSTTDRRGRTVLSVRLDNGRDVVFSESSYRNVDHGYAATIHKSQGATVDRTFVLATGMMDQHLTYVSMTRHRDRADLYVAKEDFEAQPEWGRKPRASHAAGVTGELVEEGTAKFRAEQDVEQSPYVDIKTDDGAIHRLWGVSLPKALEKGGVCLGDTATLRKDGVEKVTVKVPVIDEETGQKQFEERSVDRNIWTATQIETAEARAERIERESHRPEVFHRLVERLSRSGAKTTTLDFETEAGYRLHASDFARRRGIDSLSVIAAEMEERVSSRLAGIAKKREQVARLWERASIALGIAIERERAVAYDGSAVLYQPLAAAGSDGARYLLAPTTVFVRSADEEARLAQLSSPVWKEREANLRPLLERIYRDPDAALATLNAQSSTAGVEPRRLAEDLATMPQHLGRLHGSDLIVDGRAARDERNAARAALSELLPLARAHATEFRRQAERFGIREQQRRARMSLSIPALSTQALARLVEIEAVRDRGGNDAYKTAFAIAAEDRSVVQEIKAVSEAVAARFGWSAFTSKADAVAERAMIERMPDNLTSEKRRELTSLFIAVKRFAQEQHLAERRNRSLIAGPASVDPEKENATVLPMLTAVIEFKTPVDEEARSRALAMPLYRQQRAALADTATRIWRDPAGAVGTLEELLVKRFAADRIAAAVVNDPAAYGALRGSDRIMDRMLASGRERKGALQAVPELAVRLRLLGSTYASLLDTESQAVTEERRRMAVAIPGLSQEAKAVLARLAIEGKKDDRRLGIFVGSLDPGIRREFAAVSKALDERFGRNAILREEKDLINRVPPAQRPAFEAMRHKLKVLQQIVWVDSSRAIISEQPERVRNRAHGIDI</sequence>
<gene>
    <name evidence="5" type="ORF">GGD55_006377</name>
</gene>
<keyword evidence="2" id="KW-0184">Conjugation</keyword>
<proteinExistence type="inferred from homology"/>
<feature type="domain" description="MobA/MobL protein" evidence="3">
    <location>
        <begin position="65"/>
        <end position="297"/>
    </location>
</feature>
<keyword evidence="6" id="KW-1185">Reference proteome</keyword>
<dbReference type="InterPro" id="IPR027417">
    <property type="entry name" value="P-loop_NTPase"/>
</dbReference>
<comment type="caution">
    <text evidence="5">The sequence shown here is derived from an EMBL/GenBank/DDBJ whole genome shotgun (WGS) entry which is preliminary data.</text>
</comment>
<comment type="similarity">
    <text evidence="1">Belongs to the MobA/MobL family.</text>
</comment>
<reference evidence="5 6" key="1">
    <citation type="submission" date="2020-08" db="EMBL/GenBank/DDBJ databases">
        <title>Genomic Encyclopedia of Type Strains, Phase IV (KMG-V): Genome sequencing to study the core and pangenomes of soil and plant-associated prokaryotes.</title>
        <authorList>
            <person name="Whitman W."/>
        </authorList>
    </citation>
    <scope>NUCLEOTIDE SEQUENCE [LARGE SCALE GENOMIC DNA]</scope>
    <source>
        <strain evidence="5 6">SEMIA 4084</strain>
    </source>
</reference>